<keyword evidence="3" id="KW-1185">Reference proteome</keyword>
<name>A0ABD0K1M0_9CAEN</name>
<accession>A0ABD0K1M0</accession>
<dbReference type="EMBL" id="JACVVK020000275">
    <property type="protein sequence ID" value="KAK7480748.1"/>
    <property type="molecule type" value="Genomic_DNA"/>
</dbReference>
<evidence type="ECO:0000313" key="2">
    <source>
        <dbReference type="EMBL" id="KAK7480748.1"/>
    </source>
</evidence>
<dbReference type="AlphaFoldDB" id="A0ABD0K1M0"/>
<feature type="region of interest" description="Disordered" evidence="1">
    <location>
        <begin position="1"/>
        <end position="25"/>
    </location>
</feature>
<gene>
    <name evidence="2" type="ORF">BaRGS_00028009</name>
</gene>
<proteinExistence type="predicted"/>
<dbReference type="Proteomes" id="UP001519460">
    <property type="component" value="Unassembled WGS sequence"/>
</dbReference>
<evidence type="ECO:0000313" key="3">
    <source>
        <dbReference type="Proteomes" id="UP001519460"/>
    </source>
</evidence>
<evidence type="ECO:0000256" key="1">
    <source>
        <dbReference type="SAM" id="MobiDB-lite"/>
    </source>
</evidence>
<comment type="caution">
    <text evidence="2">The sequence shown here is derived from an EMBL/GenBank/DDBJ whole genome shotgun (WGS) entry which is preliminary data.</text>
</comment>
<organism evidence="2 3">
    <name type="scientific">Batillaria attramentaria</name>
    <dbReference type="NCBI Taxonomy" id="370345"/>
    <lineage>
        <taxon>Eukaryota</taxon>
        <taxon>Metazoa</taxon>
        <taxon>Spiralia</taxon>
        <taxon>Lophotrochozoa</taxon>
        <taxon>Mollusca</taxon>
        <taxon>Gastropoda</taxon>
        <taxon>Caenogastropoda</taxon>
        <taxon>Sorbeoconcha</taxon>
        <taxon>Cerithioidea</taxon>
        <taxon>Batillariidae</taxon>
        <taxon>Batillaria</taxon>
    </lineage>
</organism>
<sequence>MKPPALSAREHSLGRTHVSKFQPRLTRENPTRVFVPAVLRPMTVAMTTKLQEGDLYHTTSWPPLTRQHETRLLFHAQMVSRDNISAGSNM</sequence>
<reference evidence="2 3" key="1">
    <citation type="journal article" date="2023" name="Sci. Data">
        <title>Genome assembly of the Korean intertidal mud-creeper Batillaria attramentaria.</title>
        <authorList>
            <person name="Patra A.K."/>
            <person name="Ho P.T."/>
            <person name="Jun S."/>
            <person name="Lee S.J."/>
            <person name="Kim Y."/>
            <person name="Won Y.J."/>
        </authorList>
    </citation>
    <scope>NUCLEOTIDE SEQUENCE [LARGE SCALE GENOMIC DNA]</scope>
    <source>
        <strain evidence="2">Wonlab-2016</strain>
    </source>
</reference>
<protein>
    <submittedName>
        <fullName evidence="2">Uncharacterized protein</fullName>
    </submittedName>
</protein>